<accession>A0AAN2BKT5</accession>
<gene>
    <name evidence="1" type="ORF">MARGE09_P2619</name>
</gene>
<name>A0AAN2BKT5_9GAMM</name>
<dbReference type="Proteomes" id="UP001320119">
    <property type="component" value="Chromosome"/>
</dbReference>
<keyword evidence="2" id="KW-1185">Reference proteome</keyword>
<evidence type="ECO:0000313" key="1">
    <source>
        <dbReference type="EMBL" id="BCD98418.1"/>
    </source>
</evidence>
<dbReference type="EMBL" id="AP023086">
    <property type="protein sequence ID" value="BCD98418.1"/>
    <property type="molecule type" value="Genomic_DNA"/>
</dbReference>
<organism evidence="1 2">
    <name type="scientific">Marinagarivorans cellulosilyticus</name>
    <dbReference type="NCBI Taxonomy" id="2721545"/>
    <lineage>
        <taxon>Bacteria</taxon>
        <taxon>Pseudomonadati</taxon>
        <taxon>Pseudomonadota</taxon>
        <taxon>Gammaproteobacteria</taxon>
        <taxon>Cellvibrionales</taxon>
        <taxon>Cellvibrionaceae</taxon>
        <taxon>Marinagarivorans</taxon>
    </lineage>
</organism>
<protein>
    <submittedName>
        <fullName evidence="1">Uncharacterized protein</fullName>
    </submittedName>
</protein>
<dbReference type="AlphaFoldDB" id="A0AAN2BKT5"/>
<dbReference type="KEGG" id="marq:MARGE09_P2619"/>
<sequence>MVDVALARFVDDQRAQVRCLLSQLSEADSLGAVSQRALYAATVRAVHHALTGYFAECTQKRYQPNVWFSLLACGGSFAAMRKVVPCEAHVIASWLAQEVDSGSSLAGMLATITAISAPELPQYRSSLLAATSLSERESQANAVIASSTSTAQVLTARELGRTWQVLESLILAERSQALEC</sequence>
<proteinExistence type="predicted"/>
<reference evidence="1 2" key="1">
    <citation type="journal article" date="2022" name="IScience">
        <title>An ultrasensitive nanofiber-based assay for enzymatic hydrolysis and deep-sea microbial degradation of cellulose.</title>
        <authorList>
            <person name="Tsudome M."/>
            <person name="Tachioka M."/>
            <person name="Miyazaki M."/>
            <person name="Uchimura K."/>
            <person name="Tsuda M."/>
            <person name="Takaki Y."/>
            <person name="Deguchi S."/>
        </authorList>
    </citation>
    <scope>NUCLEOTIDE SEQUENCE [LARGE SCALE GENOMIC DNA]</scope>
    <source>
        <strain evidence="1 2">GE09</strain>
    </source>
</reference>
<dbReference type="RefSeq" id="WP_236982730.1">
    <property type="nucleotide sequence ID" value="NZ_AP023086.1"/>
</dbReference>
<evidence type="ECO:0000313" key="2">
    <source>
        <dbReference type="Proteomes" id="UP001320119"/>
    </source>
</evidence>